<accession>A0A1G2PL00</accession>
<comment type="caution">
    <text evidence="2">The sequence shown here is derived from an EMBL/GenBank/DDBJ whole genome shotgun (WGS) entry which is preliminary data.</text>
</comment>
<dbReference type="PANTHER" id="PTHR43852">
    <property type="entry name" value="NUCLEOTIDYLTRANSFERASE"/>
    <property type="match status" value="1"/>
</dbReference>
<dbReference type="InterPro" id="IPR041633">
    <property type="entry name" value="Polbeta"/>
</dbReference>
<dbReference type="CDD" id="cd05403">
    <property type="entry name" value="NT_KNTase_like"/>
    <property type="match status" value="1"/>
</dbReference>
<dbReference type="NCBIfam" id="NF047752">
    <property type="entry name" value="MntA_antitoxin"/>
    <property type="match status" value="1"/>
</dbReference>
<dbReference type="Proteomes" id="UP000178646">
    <property type="component" value="Unassembled WGS sequence"/>
</dbReference>
<evidence type="ECO:0000313" key="3">
    <source>
        <dbReference type="Proteomes" id="UP000178646"/>
    </source>
</evidence>
<dbReference type="PANTHER" id="PTHR43852:SF3">
    <property type="entry name" value="NUCLEOTIDYLTRANSFERASE"/>
    <property type="match status" value="1"/>
</dbReference>
<dbReference type="Pfam" id="PF18765">
    <property type="entry name" value="Polbeta"/>
    <property type="match status" value="1"/>
</dbReference>
<name>A0A1G2PL00_9BACT</name>
<sequence>MLKFDKEKLNDFAKKADIKFAVLFGSRAVERVADESDFDIAVSLKDGKSVFDDLGKYSEMLENFAKIFSANEDKIDLTDLNNANILLRYEITKNGVLLFGDPQDYEELKSFSFRDYVDAKPLFDLEDKIIKKRLSFIKENLAV</sequence>
<dbReference type="EMBL" id="MHSU01000039">
    <property type="protein sequence ID" value="OHA48977.1"/>
    <property type="molecule type" value="Genomic_DNA"/>
</dbReference>
<dbReference type="AlphaFoldDB" id="A0A1G2PL00"/>
<evidence type="ECO:0000259" key="1">
    <source>
        <dbReference type="Pfam" id="PF18765"/>
    </source>
</evidence>
<reference evidence="2 3" key="1">
    <citation type="journal article" date="2016" name="Nat. Commun.">
        <title>Thousands of microbial genomes shed light on interconnected biogeochemical processes in an aquifer system.</title>
        <authorList>
            <person name="Anantharaman K."/>
            <person name="Brown C.T."/>
            <person name="Hug L.A."/>
            <person name="Sharon I."/>
            <person name="Castelle C.J."/>
            <person name="Probst A.J."/>
            <person name="Thomas B.C."/>
            <person name="Singh A."/>
            <person name="Wilkins M.J."/>
            <person name="Karaoz U."/>
            <person name="Brodie E.L."/>
            <person name="Williams K.H."/>
            <person name="Hubbard S.S."/>
            <person name="Banfield J.F."/>
        </authorList>
    </citation>
    <scope>NUCLEOTIDE SEQUENCE [LARGE SCALE GENOMIC DNA]</scope>
</reference>
<dbReference type="InterPro" id="IPR043519">
    <property type="entry name" value="NT_sf"/>
</dbReference>
<proteinExistence type="predicted"/>
<dbReference type="SUPFAM" id="SSF81301">
    <property type="entry name" value="Nucleotidyltransferase"/>
    <property type="match status" value="1"/>
</dbReference>
<organism evidence="2 3">
    <name type="scientific">Candidatus Terrybacteria bacterium RIFCSPHIGHO2_02_41_19</name>
    <dbReference type="NCBI Taxonomy" id="1802364"/>
    <lineage>
        <taxon>Bacteria</taxon>
        <taxon>Candidatus Terryibacteriota</taxon>
    </lineage>
</organism>
<feature type="domain" description="Polymerase beta nucleotidyltransferase" evidence="1">
    <location>
        <begin position="7"/>
        <end position="101"/>
    </location>
</feature>
<gene>
    <name evidence="2" type="ORF">A2W59_02295</name>
</gene>
<protein>
    <recommendedName>
        <fullName evidence="1">Polymerase beta nucleotidyltransferase domain-containing protein</fullName>
    </recommendedName>
</protein>
<dbReference type="InterPro" id="IPR052930">
    <property type="entry name" value="TA_antitoxin_MntA"/>
</dbReference>
<dbReference type="Gene3D" id="3.30.460.10">
    <property type="entry name" value="Beta Polymerase, domain 2"/>
    <property type="match status" value="1"/>
</dbReference>
<evidence type="ECO:0000313" key="2">
    <source>
        <dbReference type="EMBL" id="OHA48977.1"/>
    </source>
</evidence>